<proteinExistence type="predicted"/>
<reference evidence="2 3" key="1">
    <citation type="submission" date="2024-03" db="EMBL/GenBank/DDBJ databases">
        <title>The Acrasis kona genome and developmental transcriptomes reveal deep origins of eukaryotic multicellular pathways.</title>
        <authorList>
            <person name="Sheikh S."/>
            <person name="Fu C.-J."/>
            <person name="Brown M.W."/>
            <person name="Baldauf S.L."/>
        </authorList>
    </citation>
    <scope>NUCLEOTIDE SEQUENCE [LARGE SCALE GENOMIC DNA]</scope>
    <source>
        <strain evidence="2 3">ATCC MYA-3509</strain>
    </source>
</reference>
<dbReference type="AlphaFoldDB" id="A0AAW2YUC0"/>
<protein>
    <recommendedName>
        <fullName evidence="4">DUF3160 domain-containing protein</fullName>
    </recommendedName>
</protein>
<evidence type="ECO:0000313" key="3">
    <source>
        <dbReference type="Proteomes" id="UP001431209"/>
    </source>
</evidence>
<feature type="region of interest" description="Disordered" evidence="1">
    <location>
        <begin position="1"/>
        <end position="40"/>
    </location>
</feature>
<name>A0AAW2YUC0_9EUKA</name>
<dbReference type="Pfam" id="PF11369">
    <property type="entry name" value="DUF3160"/>
    <property type="match status" value="1"/>
</dbReference>
<evidence type="ECO:0000313" key="2">
    <source>
        <dbReference type="EMBL" id="KAL0480684.1"/>
    </source>
</evidence>
<dbReference type="Proteomes" id="UP001431209">
    <property type="component" value="Unassembled WGS sequence"/>
</dbReference>
<evidence type="ECO:0000256" key="1">
    <source>
        <dbReference type="SAM" id="MobiDB-lite"/>
    </source>
</evidence>
<accession>A0AAW2YUC0</accession>
<sequence>MNAFVDSIFSTSNKDNKEESDDNWSPSTTSNVPKKKEPRYDNIKIAEEANRQPHWSDNINKEFETLHNKDLSLNDFTKSYNNTGHVEGIDFDATKATHFGLINTAPTLRFFDHRRTVKDFSINKNEVDVLKKNGFVVSERTGSKSFADTYLMLYNAHLPVFITLDSVLHAWHESFDTLLERTENDSLHSHLKSILEVMINELNVYKQSYENFNPDLQTSILDVDVFLTVAKNLLEVEDHQEHDASSPFDDLYNKSKKPVVIKKKQEQYKVTEIMNAIKSGGFLNINLFGRDSIQDFSQFKPRGHYEKTKALRCYFQSMMWLGRILFEVAKYESELGASLLMLHLINKSNALSKWQSFDRLLQLLIGRTDSLNFNTLLQLVRVSNIDLNMMFDIKTPSYSSTLLKQIQDDLKKSNLGRQLINSIVLFVGPEGNRPDELERAFAFMGQRSTIDGWATEKVVFNNKDLDKTRRLMSGLDISFSVFNNKNTVELLSDRMKRTGDSKIQFRDGVEYHSNLEATHQAVNKIMNQECFVNESIYMMWLNVFRSMHEAENELLLNKNIPQVFKTKAWAMKDVETELASWSQLRHDTVLYVKQPYFGLCGCDYPDAYVDPRSAAWKAIYKMANALADGLDDFYNITTVHDKVDNSKLDRDTERRSGKKSFFISDYNNKKEHHNAIHFRNFAYVASKLAGISEKQLRDEPHSEEDVIFLKSTAHNWGYMSGMPWGASGWYNHLFLKSQQHSKNWNPVVADVYTVPPDPRFNDRTGGVLTEAVGNINTLYMALDFNNGKKIMFVGPVFSHYEFYQSTRMSDSEWRQSINQSKMPSHPEWTENYLVPGVNPESPGYVYED</sequence>
<organism evidence="2 3">
    <name type="scientific">Acrasis kona</name>
    <dbReference type="NCBI Taxonomy" id="1008807"/>
    <lineage>
        <taxon>Eukaryota</taxon>
        <taxon>Discoba</taxon>
        <taxon>Heterolobosea</taxon>
        <taxon>Tetramitia</taxon>
        <taxon>Eutetramitia</taxon>
        <taxon>Acrasidae</taxon>
        <taxon>Acrasis</taxon>
    </lineage>
</organism>
<comment type="caution">
    <text evidence="2">The sequence shown here is derived from an EMBL/GenBank/DDBJ whole genome shotgun (WGS) entry which is preliminary data.</text>
</comment>
<dbReference type="EMBL" id="JAOPGA020000683">
    <property type="protein sequence ID" value="KAL0480684.1"/>
    <property type="molecule type" value="Genomic_DNA"/>
</dbReference>
<feature type="compositionally biased region" description="Polar residues" evidence="1">
    <location>
        <begin position="23"/>
        <end position="32"/>
    </location>
</feature>
<dbReference type="InterPro" id="IPR022601">
    <property type="entry name" value="DUF3160"/>
</dbReference>
<keyword evidence="3" id="KW-1185">Reference proteome</keyword>
<evidence type="ECO:0008006" key="4">
    <source>
        <dbReference type="Google" id="ProtNLM"/>
    </source>
</evidence>
<gene>
    <name evidence="2" type="ORF">AKO1_007028</name>
</gene>
<dbReference type="SMART" id="SM01325">
    <property type="entry name" value="DUF3160"/>
    <property type="match status" value="1"/>
</dbReference>